<sequence length="237" mass="27829">MEFLYEGTIINQTLHKKQPMYIKRLYLEDLPIIEHVQETVIESLSEKESLQPLSTEEFLFILNERGVMVGAFAEDQLIGFRALLVPEIDREHLGYDIGLAEEEFPKVIYQEISAVLPEYRGNRLQQTLAEVVMKELPLLKEQFRYVCCTVAPMNIPSLKDKFSQHMYIKALKRKYNNMERYIFMKDLKDPPLRFTDYISVKLDDFDKQRKLLEEGYVGLGFQLVGGFYELQFAKPIL</sequence>
<evidence type="ECO:0000313" key="1">
    <source>
        <dbReference type="EMBL" id="PSL40467.1"/>
    </source>
</evidence>
<dbReference type="OrthoDB" id="8750087at2"/>
<accession>A0A2P8H2M8</accession>
<name>A0A2P8H2M8_9BACL</name>
<dbReference type="Proteomes" id="UP000242682">
    <property type="component" value="Unassembled WGS sequence"/>
</dbReference>
<dbReference type="Gene3D" id="3.40.630.30">
    <property type="match status" value="1"/>
</dbReference>
<evidence type="ECO:0008006" key="3">
    <source>
        <dbReference type="Google" id="ProtNLM"/>
    </source>
</evidence>
<organism evidence="1 2">
    <name type="scientific">Planomicrobium soli</name>
    <dbReference type="NCBI Taxonomy" id="1176648"/>
    <lineage>
        <taxon>Bacteria</taxon>
        <taxon>Bacillati</taxon>
        <taxon>Bacillota</taxon>
        <taxon>Bacilli</taxon>
        <taxon>Bacillales</taxon>
        <taxon>Caryophanaceae</taxon>
        <taxon>Planomicrobium</taxon>
    </lineage>
</organism>
<protein>
    <recommendedName>
        <fullName evidence="3">N-acetyltransferase domain-containing protein</fullName>
    </recommendedName>
</protein>
<evidence type="ECO:0000313" key="2">
    <source>
        <dbReference type="Proteomes" id="UP000242682"/>
    </source>
</evidence>
<comment type="caution">
    <text evidence="1">The sequence shown here is derived from an EMBL/GenBank/DDBJ whole genome shotgun (WGS) entry which is preliminary data.</text>
</comment>
<dbReference type="RefSeq" id="WP_106533239.1">
    <property type="nucleotide sequence ID" value="NZ_PYAT01000005.1"/>
</dbReference>
<dbReference type="InterPro" id="IPR016181">
    <property type="entry name" value="Acyl_CoA_acyltransferase"/>
</dbReference>
<keyword evidence="2" id="KW-1185">Reference proteome</keyword>
<dbReference type="AlphaFoldDB" id="A0A2P8H2M8"/>
<dbReference type="EMBL" id="PYAT01000005">
    <property type="protein sequence ID" value="PSL40467.1"/>
    <property type="molecule type" value="Genomic_DNA"/>
</dbReference>
<dbReference type="SUPFAM" id="SSF55729">
    <property type="entry name" value="Acyl-CoA N-acyltransferases (Nat)"/>
    <property type="match status" value="1"/>
</dbReference>
<gene>
    <name evidence="1" type="ORF">B0H99_105245</name>
</gene>
<reference evidence="1 2" key="1">
    <citation type="submission" date="2018-03" db="EMBL/GenBank/DDBJ databases">
        <title>Genomic Encyclopedia of Type Strains, Phase III (KMG-III): the genomes of soil and plant-associated and newly described type strains.</title>
        <authorList>
            <person name="Whitman W."/>
        </authorList>
    </citation>
    <scope>NUCLEOTIDE SEQUENCE [LARGE SCALE GENOMIC DNA]</scope>
    <source>
        <strain evidence="1 2">CGMCC 1.12259</strain>
    </source>
</reference>
<proteinExistence type="predicted"/>